<feature type="domain" description="Carbohydrate kinase FGGY C-terminal" evidence="6">
    <location>
        <begin position="46"/>
        <end position="215"/>
    </location>
</feature>
<gene>
    <name evidence="7" type="primary">xylB</name>
    <name evidence="7" type="ORF">CMMCAS07_13820</name>
</gene>
<evidence type="ECO:0000256" key="3">
    <source>
        <dbReference type="ARBA" id="ARBA00022679"/>
    </source>
</evidence>
<dbReference type="Gene3D" id="3.30.420.40">
    <property type="match status" value="1"/>
</dbReference>
<keyword evidence="2" id="KW-0859">Xylose metabolism</keyword>
<evidence type="ECO:0000313" key="7">
    <source>
        <dbReference type="EMBL" id="OUE01382.1"/>
    </source>
</evidence>
<keyword evidence="3" id="KW-0808">Transferase</keyword>
<dbReference type="PANTHER" id="PTHR43095:SF5">
    <property type="entry name" value="XYLULOSE KINASE"/>
    <property type="match status" value="1"/>
</dbReference>
<proteinExistence type="inferred from homology"/>
<keyword evidence="8" id="KW-1185">Reference proteome</keyword>
<dbReference type="GO" id="GO:0016301">
    <property type="term" value="F:kinase activity"/>
    <property type="evidence" value="ECO:0007669"/>
    <property type="project" value="UniProtKB-KW"/>
</dbReference>
<evidence type="ECO:0000256" key="4">
    <source>
        <dbReference type="ARBA" id="ARBA00022777"/>
    </source>
</evidence>
<comment type="similarity">
    <text evidence="1">Belongs to the FGGY kinase family.</text>
</comment>
<accession>A0A251XH52</accession>
<evidence type="ECO:0000313" key="8">
    <source>
        <dbReference type="Proteomes" id="UP000195062"/>
    </source>
</evidence>
<name>A0A251XH52_CLAMM</name>
<dbReference type="PANTHER" id="PTHR43095">
    <property type="entry name" value="SUGAR KINASE"/>
    <property type="match status" value="1"/>
</dbReference>
<feature type="region of interest" description="Disordered" evidence="5">
    <location>
        <begin position="208"/>
        <end position="285"/>
    </location>
</feature>
<reference evidence="7 8" key="1">
    <citation type="submission" date="2016-08" db="EMBL/GenBank/DDBJ databases">
        <title>Genome sequence of Clavibacter michiganensis subsp. michiganensis strain CASJ007.</title>
        <authorList>
            <person name="Thapa S.P."/>
            <person name="Coaker G."/>
        </authorList>
    </citation>
    <scope>NUCLEOTIDE SEQUENCE [LARGE SCALE GENOMIC DNA]</scope>
    <source>
        <strain evidence="7">CASJ007</strain>
    </source>
</reference>
<comment type="caution">
    <text evidence="7">The sequence shown here is derived from an EMBL/GenBank/DDBJ whole genome shotgun (WGS) entry which is preliminary data.</text>
</comment>
<dbReference type="GO" id="GO:0042732">
    <property type="term" value="P:D-xylose metabolic process"/>
    <property type="evidence" value="ECO:0007669"/>
    <property type="project" value="UniProtKB-KW"/>
</dbReference>
<dbReference type="Pfam" id="PF02782">
    <property type="entry name" value="FGGY_C"/>
    <property type="match status" value="1"/>
</dbReference>
<feature type="compositionally biased region" description="Basic and acidic residues" evidence="5">
    <location>
        <begin position="276"/>
        <end position="285"/>
    </location>
</feature>
<evidence type="ECO:0000259" key="6">
    <source>
        <dbReference type="Pfam" id="PF02782"/>
    </source>
</evidence>
<dbReference type="InterPro" id="IPR018485">
    <property type="entry name" value="FGGY_C"/>
</dbReference>
<dbReference type="EMBL" id="MDHH01000003">
    <property type="protein sequence ID" value="OUE01382.1"/>
    <property type="molecule type" value="Genomic_DNA"/>
</dbReference>
<organism evidence="7 8">
    <name type="scientific">Clavibacter michiganensis subsp. michiganensis</name>
    <dbReference type="NCBI Taxonomy" id="33013"/>
    <lineage>
        <taxon>Bacteria</taxon>
        <taxon>Bacillati</taxon>
        <taxon>Actinomycetota</taxon>
        <taxon>Actinomycetes</taxon>
        <taxon>Micrococcales</taxon>
        <taxon>Microbacteriaceae</taxon>
        <taxon>Clavibacter</taxon>
    </lineage>
</organism>
<dbReference type="AlphaFoldDB" id="A0A251XH52"/>
<dbReference type="Proteomes" id="UP000195062">
    <property type="component" value="Unassembled WGS sequence"/>
</dbReference>
<sequence length="285" mass="28922">MLGPGESAGVTGDGIPGVPAGIPVGPGAGDNAAAALGLGAVPGDVVVSIGTSGTVFAVTADLITDATGTVAGFADATGNFLPLIATLNAARVLDGGARLLGVDHARLSELALEAPAGSDGLVLLPYFEGERTPNLPDATASLHGMTLRNSTPATMARAHVEGMLCGLADGLDAITRQGVQVERVLLIGGGAKSRAVREIAPTIFGVPIHVPDAASSSPTVPRSRPRGSSPARYPSGHSRATRSSTRRACPRFVRRTRRRRQSSGTDPVEPSLTPRPVDDPDGIRS</sequence>
<feature type="compositionally biased region" description="Low complexity" evidence="5">
    <location>
        <begin position="215"/>
        <end position="235"/>
    </location>
</feature>
<keyword evidence="2" id="KW-0119">Carbohydrate metabolism</keyword>
<dbReference type="InterPro" id="IPR043129">
    <property type="entry name" value="ATPase_NBD"/>
</dbReference>
<feature type="compositionally biased region" description="Basic residues" evidence="5">
    <location>
        <begin position="244"/>
        <end position="261"/>
    </location>
</feature>
<protein>
    <submittedName>
        <fullName evidence="7">Xylulose kinase</fullName>
    </submittedName>
</protein>
<evidence type="ECO:0000256" key="2">
    <source>
        <dbReference type="ARBA" id="ARBA00022629"/>
    </source>
</evidence>
<dbReference type="SUPFAM" id="SSF53067">
    <property type="entry name" value="Actin-like ATPase domain"/>
    <property type="match status" value="1"/>
</dbReference>
<evidence type="ECO:0000256" key="5">
    <source>
        <dbReference type="SAM" id="MobiDB-lite"/>
    </source>
</evidence>
<evidence type="ECO:0000256" key="1">
    <source>
        <dbReference type="ARBA" id="ARBA00009156"/>
    </source>
</evidence>
<keyword evidence="4 7" id="KW-0418">Kinase</keyword>
<dbReference type="InterPro" id="IPR050406">
    <property type="entry name" value="FGGY_Carb_Kinase"/>
</dbReference>